<dbReference type="InterPro" id="IPR010895">
    <property type="entry name" value="CHRD"/>
</dbReference>
<name>A0A1Z3HNH3_9CYAN</name>
<keyword evidence="1" id="KW-0732">Signal</keyword>
<evidence type="ECO:0000313" key="4">
    <source>
        <dbReference type="Proteomes" id="UP000191901"/>
    </source>
</evidence>
<feature type="domain" description="CHRD" evidence="2">
    <location>
        <begin position="32"/>
        <end position="170"/>
    </location>
</feature>
<sequence length="176" mass="18132">MRSQLWSLGMVLGALVAGSLLPQDAKAGHTNVILTTQLDGSAEVASDGDLDDIVGDPTGTGQAYVFGIDGDATTLCYVLEVSGIQTVPVGDGMAAHIHEGGPNENGPVVAALAGPEDGNAGDCLTEGEEGKFPTGEAGIVQRILNNPQDFYINVHNPRFPGGAIRGQLRAHIDHAH</sequence>
<dbReference type="STRING" id="1641165.XM38_26265"/>
<gene>
    <name evidence="3" type="ORF">XM38_027840</name>
</gene>
<protein>
    <recommendedName>
        <fullName evidence="2">CHRD domain-containing protein</fullName>
    </recommendedName>
</protein>
<dbReference type="Proteomes" id="UP000191901">
    <property type="component" value="Chromosome"/>
</dbReference>
<evidence type="ECO:0000313" key="3">
    <source>
        <dbReference type="EMBL" id="ASC71830.1"/>
    </source>
</evidence>
<evidence type="ECO:0000256" key="1">
    <source>
        <dbReference type="SAM" id="SignalP"/>
    </source>
</evidence>
<accession>A0A1Z3HNH3</accession>
<reference evidence="3 4" key="1">
    <citation type="journal article" date="2016" name="Biochim. Biophys. Acta">
        <title>Characterization of red-shifted phycobilisomes isolated from the chlorophyll f-containing cyanobacterium Halomicronema hongdechloris.</title>
        <authorList>
            <person name="Li Y."/>
            <person name="Lin Y."/>
            <person name="Garvey C.J."/>
            <person name="Birch D."/>
            <person name="Corkery R.W."/>
            <person name="Loughlin P.C."/>
            <person name="Scheer H."/>
            <person name="Willows R.D."/>
            <person name="Chen M."/>
        </authorList>
    </citation>
    <scope>NUCLEOTIDE SEQUENCE [LARGE SCALE GENOMIC DNA]</scope>
    <source>
        <strain evidence="3 4">C2206</strain>
    </source>
</reference>
<dbReference type="KEGG" id="hhg:XM38_027840"/>
<dbReference type="Pfam" id="PF07452">
    <property type="entry name" value="CHRD"/>
    <property type="match status" value="1"/>
</dbReference>
<feature type="chain" id="PRO_5012486960" description="CHRD domain-containing protein" evidence="1">
    <location>
        <begin position="28"/>
        <end position="176"/>
    </location>
</feature>
<keyword evidence="4" id="KW-1185">Reference proteome</keyword>
<proteinExistence type="predicted"/>
<dbReference type="SMART" id="SM00754">
    <property type="entry name" value="CHRD"/>
    <property type="match status" value="1"/>
</dbReference>
<organism evidence="3 4">
    <name type="scientific">Halomicronema hongdechloris C2206</name>
    <dbReference type="NCBI Taxonomy" id="1641165"/>
    <lineage>
        <taxon>Bacteria</taxon>
        <taxon>Bacillati</taxon>
        <taxon>Cyanobacteriota</taxon>
        <taxon>Cyanophyceae</taxon>
        <taxon>Nodosilineales</taxon>
        <taxon>Nodosilineaceae</taxon>
        <taxon>Halomicronema</taxon>
    </lineage>
</organism>
<feature type="signal peptide" evidence="1">
    <location>
        <begin position="1"/>
        <end position="27"/>
    </location>
</feature>
<dbReference type="EMBL" id="CP021983">
    <property type="protein sequence ID" value="ASC71830.1"/>
    <property type="molecule type" value="Genomic_DNA"/>
</dbReference>
<evidence type="ECO:0000259" key="2">
    <source>
        <dbReference type="SMART" id="SM00754"/>
    </source>
</evidence>
<dbReference type="AlphaFoldDB" id="A0A1Z3HNH3"/>